<dbReference type="PANTHER" id="PTHR14440">
    <property type="entry name" value="DNA-DIRECTED RNA POLYMERASE I SUBUNIT RPA49"/>
    <property type="match status" value="1"/>
</dbReference>
<keyword evidence="3" id="KW-0240">DNA-directed RNA polymerase</keyword>
<dbReference type="GO" id="GO:0003677">
    <property type="term" value="F:DNA binding"/>
    <property type="evidence" value="ECO:0007669"/>
    <property type="project" value="InterPro"/>
</dbReference>
<comment type="caution">
    <text evidence="7">The sequence shown here is derived from an EMBL/GenBank/DDBJ whole genome shotgun (WGS) entry which is preliminary data.</text>
</comment>
<proteinExistence type="inferred from homology"/>
<dbReference type="GO" id="GO:0005730">
    <property type="term" value="C:nucleolus"/>
    <property type="evidence" value="ECO:0007669"/>
    <property type="project" value="UniProtKB-SubCell"/>
</dbReference>
<sequence length="301" mass="34666">MEESKKNKKRKRLDVKMEIFHQHPDKIPPLVGYFPSGFNPKRSEEEDSTKVRVYSNKNRPNRLQLVVSPNSSKVEFVGTSYSSEAAAAQVCTYALGVLDKETQTLKIVPIASNKIFRLEPRVRGSEVSDKEPRGELQEEDLTAEQKADKIRDLTNLYGTKKSISRDEMEKKRLACILSYITHLIKFKDQRSVDGASSAKYHKFPPIILQKFLTLFANSETYRLADDKQDLLISYVLVLTLFIDKFSTDMSDIAKDLRMTPVSLRLHYQNLGCKLSRVDKLLMVTLPVPLQFPKPRTQRRRR</sequence>
<gene>
    <name evidence="7" type="ORF">HUJ06_019148</name>
</gene>
<evidence type="ECO:0000256" key="5">
    <source>
        <dbReference type="ARBA" id="ARBA00023242"/>
    </source>
</evidence>
<dbReference type="Proteomes" id="UP000607653">
    <property type="component" value="Unassembled WGS sequence"/>
</dbReference>
<evidence type="ECO:0000313" key="8">
    <source>
        <dbReference type="Proteomes" id="UP000607653"/>
    </source>
</evidence>
<dbReference type="GO" id="GO:0000428">
    <property type="term" value="C:DNA-directed RNA polymerase complex"/>
    <property type="evidence" value="ECO:0007669"/>
    <property type="project" value="UniProtKB-KW"/>
</dbReference>
<reference evidence="7 8" key="1">
    <citation type="journal article" date="2020" name="Mol. Biol. Evol.">
        <title>Distinct Expression and Methylation Patterns for Genes with Different Fates following a Single Whole-Genome Duplication in Flowering Plants.</title>
        <authorList>
            <person name="Shi T."/>
            <person name="Rahmani R.S."/>
            <person name="Gugger P.F."/>
            <person name="Wang M."/>
            <person name="Li H."/>
            <person name="Zhang Y."/>
            <person name="Li Z."/>
            <person name="Wang Q."/>
            <person name="Van de Peer Y."/>
            <person name="Marchal K."/>
            <person name="Chen J."/>
        </authorList>
    </citation>
    <scope>NUCLEOTIDE SEQUENCE [LARGE SCALE GENOMIC DNA]</scope>
    <source>
        <tissue evidence="7">Leaf</tissue>
    </source>
</reference>
<evidence type="ECO:0000313" key="7">
    <source>
        <dbReference type="EMBL" id="DAD49211.1"/>
    </source>
</evidence>
<evidence type="ECO:0000256" key="6">
    <source>
        <dbReference type="SAM" id="MobiDB-lite"/>
    </source>
</evidence>
<evidence type="ECO:0000256" key="3">
    <source>
        <dbReference type="ARBA" id="ARBA00022478"/>
    </source>
</evidence>
<dbReference type="EMBL" id="DUZY01000008">
    <property type="protein sequence ID" value="DAD49211.1"/>
    <property type="molecule type" value="Genomic_DNA"/>
</dbReference>
<keyword evidence="5" id="KW-0539">Nucleus</keyword>
<dbReference type="GO" id="GO:0006351">
    <property type="term" value="P:DNA-templated transcription"/>
    <property type="evidence" value="ECO:0007669"/>
    <property type="project" value="InterPro"/>
</dbReference>
<keyword evidence="8" id="KW-1185">Reference proteome</keyword>
<accession>A0A823A0B1</accession>
<name>A0A823A0B1_NELNU</name>
<dbReference type="InterPro" id="IPR009668">
    <property type="entry name" value="RNA_pol-assoc_fac_A49-like"/>
</dbReference>
<keyword evidence="4" id="KW-0804">Transcription</keyword>
<evidence type="ECO:0000256" key="4">
    <source>
        <dbReference type="ARBA" id="ARBA00023163"/>
    </source>
</evidence>
<evidence type="ECO:0008006" key="9">
    <source>
        <dbReference type="Google" id="ProtNLM"/>
    </source>
</evidence>
<protein>
    <recommendedName>
        <fullName evidence="9">DNA-directed RNA polymerase I subunit rpa49</fullName>
    </recommendedName>
</protein>
<dbReference type="AlphaFoldDB" id="A0A823A0B1"/>
<feature type="compositionally biased region" description="Basic and acidic residues" evidence="6">
    <location>
        <begin position="123"/>
        <end position="136"/>
    </location>
</feature>
<comment type="subcellular location">
    <subcellularLocation>
        <location evidence="1">Nucleus</location>
        <location evidence="1">Nucleolus</location>
    </subcellularLocation>
</comment>
<evidence type="ECO:0000256" key="1">
    <source>
        <dbReference type="ARBA" id="ARBA00004604"/>
    </source>
</evidence>
<comment type="similarity">
    <text evidence="2">Belongs to the eukaryotic RPA49/POLR1E RNA polymerase subunit family.</text>
</comment>
<dbReference type="Pfam" id="PF06870">
    <property type="entry name" value="RNA_pol_I_A49"/>
    <property type="match status" value="2"/>
</dbReference>
<evidence type="ECO:0000256" key="2">
    <source>
        <dbReference type="ARBA" id="ARBA00009430"/>
    </source>
</evidence>
<feature type="region of interest" description="Disordered" evidence="6">
    <location>
        <begin position="123"/>
        <end position="143"/>
    </location>
</feature>
<organism evidence="7 8">
    <name type="scientific">Nelumbo nucifera</name>
    <name type="common">Sacred lotus</name>
    <dbReference type="NCBI Taxonomy" id="4432"/>
    <lineage>
        <taxon>Eukaryota</taxon>
        <taxon>Viridiplantae</taxon>
        <taxon>Streptophyta</taxon>
        <taxon>Embryophyta</taxon>
        <taxon>Tracheophyta</taxon>
        <taxon>Spermatophyta</taxon>
        <taxon>Magnoliopsida</taxon>
        <taxon>Proteales</taxon>
        <taxon>Nelumbonaceae</taxon>
        <taxon>Nelumbo</taxon>
    </lineage>
</organism>